<dbReference type="Gene3D" id="1.10.472.80">
    <property type="entry name" value="Ypt/Rab-GAP domain of gyp1p, domain 3"/>
    <property type="match status" value="1"/>
</dbReference>
<gene>
    <name evidence="5" type="ORF">NYPRO_LOCUS10109</name>
</gene>
<reference evidence="5" key="1">
    <citation type="submission" date="2020-12" db="EMBL/GenBank/DDBJ databases">
        <authorList>
            <consortium name="Molecular Ecology Group"/>
        </authorList>
    </citation>
    <scope>NUCLEOTIDE SEQUENCE</scope>
    <source>
        <strain evidence="5">TBG_1078</strain>
    </source>
</reference>
<dbReference type="GO" id="GO:0005096">
    <property type="term" value="F:GTPase activator activity"/>
    <property type="evidence" value="ECO:0007669"/>
    <property type="project" value="UniProtKB-KW"/>
</dbReference>
<sequence length="1176" mass="135227">MWLKPEEVLLKNALKLWVTQKSSCYFILQRRRGHGEGGGRLTGRLVGALDAVLDSNARVAPFRILLQVPGSQVYSPIACGATLEEINQHWDWLEQNLLHTLSVFDNKDDIASFVKGKVKALIAEETSSRLAEQEEEPEKFRDALVKFEARFNFPEAEKLVTYYSCCCWKGRVPRQGWLYLSINHLCFYSFFLGKELKLVVPWVDIQKLERTSNVFLTDTIRITTQNKERDFSMFLNLDEVFKIMEQLADVTLRRLLDNEVFDLDPGLQEPSQITKRDLEARAQNEFFRAFFRLPRREKLHAVLDCSLWTPFSRCHTVGRMFTSDRYICFASKEDGCCNVILPLREVVSIEKMEDTSLLPNPIIVSIRSKMAFQFIELKDRDNLVESLLMRLKQVHANHPVHYDTSRDEDMTSPVFHSTSLCSDHKFGDLEMVSSQNSEESEKEKSPQLHPEALIPVLQQSGSQSPDSRMSREQIKISLWNDHFVEYGRTVCMFRTEKIRKLVAMGIPESLRGKLWLLFSDAVTDLASHPGYYGNLVEESMGKCCLVTEEIERDLHRSLPEHPAFQNETGIAALRRVLTAYAHRNPKIGYCQSMNILTSVLLLYAKEEEAFWLLVAVCERMLPDYFNHRVIGAQVDQSVFEELIKEHLPELAEHMNDLSALASISLSWFLTLFLSIMPLESAVSVVDCFFYDGIKAIFQLGLAVLEANAQGLCSSKDDGQALMVLSRFLDHIKNEDSPGPPVGSHHAFFSDDQEPYPVTDIADLIRDSYEKFGDQSVEQIEHLRCKHRIRVLQGHEDTTKQNVLRVVIPEVSILPDDLEELYDLFKREHMMSCYWEQPRPMAPRHDPSRPYAEQYRIDARQFAHLFQLVSPWTCGAHTEILAERTFRLLDDNMDHLIEFKSFVSCLDVMYNGEMNEKIKLLYRLHIPPVLKIPGITQTAKKPPGKWDLIPASSTCYISSDFLREKKNAIEVENNPRSRNLYISRIYMYIHTCDAIDYQKQLKQMIKDLTKDKDKTEKELPKMSQREFIQFCKTLYSMFHEDPEENDLYQAIATVTTLLLQIGEVGQRSSSSGSCSQECGEELRASALSPEQDSVFADNNPGKIAQDPQTFPQEAEGDWTVSLEHILASLLTEQSLVNFFEKPLDIKSKLENAKINQYSLKTFEMSRPSQPELQLSNL</sequence>
<dbReference type="CDD" id="cd13353">
    <property type="entry name" value="PH-GRAM2_TBC1D8"/>
    <property type="match status" value="1"/>
</dbReference>
<dbReference type="GO" id="GO:0003008">
    <property type="term" value="P:system process"/>
    <property type="evidence" value="ECO:0007669"/>
    <property type="project" value="UniProtKB-ARBA"/>
</dbReference>
<dbReference type="SMART" id="SM00568">
    <property type="entry name" value="GRAM"/>
    <property type="match status" value="2"/>
</dbReference>
<dbReference type="AlphaFoldDB" id="A0A811YIL4"/>
<dbReference type="FunFam" id="1.10.472.80:FF:000030">
    <property type="entry name" value="TBC1 domain family member 8 isoform X2"/>
    <property type="match status" value="1"/>
</dbReference>
<evidence type="ECO:0000256" key="2">
    <source>
        <dbReference type="ARBA" id="ARBA00022737"/>
    </source>
</evidence>
<evidence type="ECO:0000259" key="4">
    <source>
        <dbReference type="PROSITE" id="PS50086"/>
    </source>
</evidence>
<dbReference type="PROSITE" id="PS50086">
    <property type="entry name" value="TBC_RABGAP"/>
    <property type="match status" value="1"/>
</dbReference>
<keyword evidence="3" id="KW-0175">Coiled coil</keyword>
<dbReference type="Pfam" id="PF02893">
    <property type="entry name" value="GRAM"/>
    <property type="match status" value="2"/>
</dbReference>
<name>A0A811YIL4_NYCPR</name>
<dbReference type="FunFam" id="1.10.238.10:FF:000119">
    <property type="entry name" value="TBC1 domain family member 9"/>
    <property type="match status" value="1"/>
</dbReference>
<protein>
    <submittedName>
        <fullName evidence="5">(raccoon dog) hypothetical protein</fullName>
    </submittedName>
</protein>
<dbReference type="EMBL" id="CAJHUB010000678">
    <property type="protein sequence ID" value="CAD7677311.1"/>
    <property type="molecule type" value="Genomic_DNA"/>
</dbReference>
<dbReference type="FunFam" id="2.30.29.30:FF:000013">
    <property type="entry name" value="Putative TBC1 domain family member 8B"/>
    <property type="match status" value="1"/>
</dbReference>
<dbReference type="InterPro" id="IPR000195">
    <property type="entry name" value="Rab-GAP-TBC_dom"/>
</dbReference>
<dbReference type="SMART" id="SM00164">
    <property type="entry name" value="TBC"/>
    <property type="match status" value="1"/>
</dbReference>
<dbReference type="InterPro" id="IPR011993">
    <property type="entry name" value="PH-like_dom_sf"/>
</dbReference>
<dbReference type="Proteomes" id="UP000645828">
    <property type="component" value="Unassembled WGS sequence"/>
</dbReference>
<dbReference type="CDD" id="cd13349">
    <property type="entry name" value="PH-GRAM1_TBC1D8"/>
    <property type="match status" value="1"/>
</dbReference>
<dbReference type="InterPro" id="IPR036016">
    <property type="entry name" value="TBC1D8_PH-GRAM2"/>
</dbReference>
<dbReference type="Pfam" id="PF00566">
    <property type="entry name" value="RabGAP-TBC"/>
    <property type="match status" value="1"/>
</dbReference>
<accession>A0A811YIL4</accession>
<dbReference type="Gene3D" id="2.30.29.30">
    <property type="entry name" value="Pleckstrin-homology domain (PH domain)/Phosphotyrosine-binding domain (PTB)"/>
    <property type="match status" value="2"/>
</dbReference>
<evidence type="ECO:0000256" key="1">
    <source>
        <dbReference type="ARBA" id="ARBA00022468"/>
    </source>
</evidence>
<evidence type="ECO:0000313" key="6">
    <source>
        <dbReference type="Proteomes" id="UP000645828"/>
    </source>
</evidence>
<dbReference type="PANTHER" id="PTHR47666:SF2">
    <property type="entry name" value="TBC1 DOMAIN FAMILY MEMBER 8 ISOFORM X1"/>
    <property type="match status" value="1"/>
</dbReference>
<feature type="coiled-coil region" evidence="3">
    <location>
        <begin position="997"/>
        <end position="1024"/>
    </location>
</feature>
<comment type="caution">
    <text evidence="5">The sequence shown here is derived from an EMBL/GenBank/DDBJ whole genome shotgun (WGS) entry which is preliminary data.</text>
</comment>
<dbReference type="InterPro" id="IPR035969">
    <property type="entry name" value="Rab-GAP_TBC_sf"/>
</dbReference>
<evidence type="ECO:0000313" key="5">
    <source>
        <dbReference type="EMBL" id="CAD7677311.1"/>
    </source>
</evidence>
<dbReference type="Gene3D" id="1.10.238.10">
    <property type="entry name" value="EF-hand"/>
    <property type="match status" value="1"/>
</dbReference>
<evidence type="ECO:0000256" key="3">
    <source>
        <dbReference type="SAM" id="Coils"/>
    </source>
</evidence>
<dbReference type="FunFam" id="1.10.8.270:FF:000002">
    <property type="entry name" value="TBC1 domain family member 9B"/>
    <property type="match status" value="1"/>
</dbReference>
<dbReference type="FunFam" id="2.30.29.30:FF:000259">
    <property type="entry name" value="TBC1 domain family member 8"/>
    <property type="match status" value="1"/>
</dbReference>
<dbReference type="InterPro" id="IPR036009">
    <property type="entry name" value="TBC1D8_PH-GRAM1"/>
</dbReference>
<dbReference type="SUPFAM" id="SSF47473">
    <property type="entry name" value="EF-hand"/>
    <property type="match status" value="1"/>
</dbReference>
<dbReference type="Gene3D" id="1.10.8.270">
    <property type="entry name" value="putative rabgap domain of human tbc1 domain family member 14 like domains"/>
    <property type="match status" value="1"/>
</dbReference>
<organism evidence="5 6">
    <name type="scientific">Nyctereutes procyonoides</name>
    <name type="common">Raccoon dog</name>
    <name type="synonym">Canis procyonoides</name>
    <dbReference type="NCBI Taxonomy" id="34880"/>
    <lineage>
        <taxon>Eukaryota</taxon>
        <taxon>Metazoa</taxon>
        <taxon>Chordata</taxon>
        <taxon>Craniata</taxon>
        <taxon>Vertebrata</taxon>
        <taxon>Euteleostomi</taxon>
        <taxon>Mammalia</taxon>
        <taxon>Eutheria</taxon>
        <taxon>Laurasiatheria</taxon>
        <taxon>Carnivora</taxon>
        <taxon>Caniformia</taxon>
        <taxon>Canidae</taxon>
        <taxon>Nyctereutes</taxon>
    </lineage>
</organism>
<dbReference type="PANTHER" id="PTHR47666">
    <property type="entry name" value="PROTEIN VASCULAR ASSOCIATED DEATH 1, CHLOROPLASTIC"/>
    <property type="match status" value="1"/>
</dbReference>
<dbReference type="InterPro" id="IPR011992">
    <property type="entry name" value="EF-hand-dom_pair"/>
</dbReference>
<dbReference type="SUPFAM" id="SSF47923">
    <property type="entry name" value="Ypt/Rab-GAP domain of gyp1p"/>
    <property type="match status" value="2"/>
</dbReference>
<dbReference type="Gene3D" id="1.10.10.750">
    <property type="entry name" value="Ypt/Rab-GAP domain of gyp1p, domain 1"/>
    <property type="match status" value="1"/>
</dbReference>
<keyword evidence="1" id="KW-0343">GTPase activation</keyword>
<keyword evidence="2" id="KW-0677">Repeat</keyword>
<proteinExistence type="predicted"/>
<keyword evidence="6" id="KW-1185">Reference proteome</keyword>
<dbReference type="InterPro" id="IPR004182">
    <property type="entry name" value="GRAM"/>
</dbReference>
<feature type="domain" description="Rab-GAP TBC" evidence="4">
    <location>
        <begin position="505"/>
        <end position="692"/>
    </location>
</feature>